<keyword evidence="1" id="KW-0560">Oxidoreductase</keyword>
<dbReference type="AlphaFoldDB" id="A0A498ILN5"/>
<dbReference type="STRING" id="3750.A0A498ILN5"/>
<proteinExistence type="inferred from homology"/>
<organism evidence="3 4">
    <name type="scientific">Malus domestica</name>
    <name type="common">Apple</name>
    <name type="synonym">Pyrus malus</name>
    <dbReference type="NCBI Taxonomy" id="3750"/>
    <lineage>
        <taxon>Eukaryota</taxon>
        <taxon>Viridiplantae</taxon>
        <taxon>Streptophyta</taxon>
        <taxon>Embryophyta</taxon>
        <taxon>Tracheophyta</taxon>
        <taxon>Spermatophyta</taxon>
        <taxon>Magnoliopsida</taxon>
        <taxon>eudicotyledons</taxon>
        <taxon>Gunneridae</taxon>
        <taxon>Pentapetalae</taxon>
        <taxon>rosids</taxon>
        <taxon>fabids</taxon>
        <taxon>Rosales</taxon>
        <taxon>Rosaceae</taxon>
        <taxon>Amygdaloideae</taxon>
        <taxon>Maleae</taxon>
        <taxon>Malus</taxon>
    </lineage>
</organism>
<gene>
    <name evidence="3" type="ORF">DVH24_027009</name>
</gene>
<keyword evidence="4" id="KW-1185">Reference proteome</keyword>
<dbReference type="InterPro" id="IPR044861">
    <property type="entry name" value="IPNS-like_FE2OG_OXY"/>
</dbReference>
<dbReference type="PANTHER" id="PTHR47990">
    <property type="entry name" value="2-OXOGLUTARATE (2OG) AND FE(II)-DEPENDENT OXYGENASE SUPERFAMILY PROTEIN-RELATED"/>
    <property type="match status" value="1"/>
</dbReference>
<feature type="domain" description="Fe2OG dioxygenase" evidence="2">
    <location>
        <begin position="160"/>
        <end position="261"/>
    </location>
</feature>
<protein>
    <recommendedName>
        <fullName evidence="2">Fe2OG dioxygenase domain-containing protein</fullName>
    </recommendedName>
</protein>
<name>A0A498ILN5_MALDO</name>
<dbReference type="GO" id="GO:0046872">
    <property type="term" value="F:metal ion binding"/>
    <property type="evidence" value="ECO:0007669"/>
    <property type="project" value="UniProtKB-KW"/>
</dbReference>
<accession>A0A498ILN5</accession>
<dbReference type="PROSITE" id="PS51471">
    <property type="entry name" value="FE2OG_OXY"/>
    <property type="match status" value="1"/>
</dbReference>
<dbReference type="SUPFAM" id="SSF51197">
    <property type="entry name" value="Clavaminate synthase-like"/>
    <property type="match status" value="1"/>
</dbReference>
<dbReference type="InterPro" id="IPR005123">
    <property type="entry name" value="Oxoglu/Fe-dep_dioxygenase_dom"/>
</dbReference>
<evidence type="ECO:0000313" key="3">
    <source>
        <dbReference type="EMBL" id="RXH84110.1"/>
    </source>
</evidence>
<dbReference type="EMBL" id="RDQH01000337">
    <property type="protein sequence ID" value="RXH84110.1"/>
    <property type="molecule type" value="Genomic_DNA"/>
</dbReference>
<dbReference type="Pfam" id="PF03171">
    <property type="entry name" value="2OG-FeII_Oxy"/>
    <property type="match status" value="1"/>
</dbReference>
<dbReference type="Gene3D" id="2.60.120.330">
    <property type="entry name" value="B-lactam Antibiotic, Isopenicillin N Synthase, Chain"/>
    <property type="match status" value="1"/>
</dbReference>
<comment type="similarity">
    <text evidence="1">Belongs to the iron/ascorbate-dependent oxidoreductase family.</text>
</comment>
<keyword evidence="1" id="KW-0408">Iron</keyword>
<sequence>MTTSTQAAAAKIPVVDFSLDGMKPGTSSWLSIRDDVCHALEELGCFIAILPNKLPLEELHNSFVGALKELLDFPMDVKVRDKKGAYLSIHPPHEGLGVLNNTSEEIQKFTRHFWPNGNDLFCEGALEYAKAMAELDQVVTRMVFENYGVEKYHDAHIQSTSYHLRFNKYKNPKKTGMDVGLKPHTDNSFSSILHQNQVCGLEICTRDGDWIVFDPPPSSVIYLAGDVFQIWSNDRIRPCRHRVSLTEDEVRFSIGQFTFMKEVVSIPNELVDEDHPRLYKPLDHLEFFKEVKLIDGKPDRLVQEYCRI</sequence>
<reference evidence="3 4" key="1">
    <citation type="submission" date="2018-10" db="EMBL/GenBank/DDBJ databases">
        <title>A high-quality apple genome assembly.</title>
        <authorList>
            <person name="Hu J."/>
        </authorList>
    </citation>
    <scope>NUCLEOTIDE SEQUENCE [LARGE SCALE GENOMIC DNA]</scope>
    <source>
        <strain evidence="4">cv. HFTH1</strain>
        <tissue evidence="3">Young leaf</tissue>
    </source>
</reference>
<dbReference type="InterPro" id="IPR027443">
    <property type="entry name" value="IPNS-like_sf"/>
</dbReference>
<dbReference type="Proteomes" id="UP000290289">
    <property type="component" value="Chromosome 11"/>
</dbReference>
<comment type="caution">
    <text evidence="3">The sequence shown here is derived from an EMBL/GenBank/DDBJ whole genome shotgun (WGS) entry which is preliminary data.</text>
</comment>
<evidence type="ECO:0000313" key="4">
    <source>
        <dbReference type="Proteomes" id="UP000290289"/>
    </source>
</evidence>
<evidence type="ECO:0000256" key="1">
    <source>
        <dbReference type="RuleBase" id="RU003682"/>
    </source>
</evidence>
<keyword evidence="1" id="KW-0479">Metal-binding</keyword>
<dbReference type="InterPro" id="IPR050231">
    <property type="entry name" value="Iron_ascorbate_oxido_reductase"/>
</dbReference>
<dbReference type="GO" id="GO:0016491">
    <property type="term" value="F:oxidoreductase activity"/>
    <property type="evidence" value="ECO:0007669"/>
    <property type="project" value="UniProtKB-KW"/>
</dbReference>
<evidence type="ECO:0000259" key="2">
    <source>
        <dbReference type="PROSITE" id="PS51471"/>
    </source>
</evidence>